<dbReference type="SMR" id="A0A059F9I7"/>
<keyword evidence="2 5" id="KW-0349">Heme</keyword>
<evidence type="ECO:0000256" key="3">
    <source>
        <dbReference type="ARBA" id="ARBA00022723"/>
    </source>
</evidence>
<organism evidence="7 8">
    <name type="scientific">Hyphomonas hirschiana VP5</name>
    <dbReference type="NCBI Taxonomy" id="1280951"/>
    <lineage>
        <taxon>Bacteria</taxon>
        <taxon>Pseudomonadati</taxon>
        <taxon>Pseudomonadota</taxon>
        <taxon>Alphaproteobacteria</taxon>
        <taxon>Hyphomonadales</taxon>
        <taxon>Hyphomonadaceae</taxon>
        <taxon>Hyphomonas</taxon>
    </lineage>
</organism>
<dbReference type="RefSeq" id="WP_035592563.1">
    <property type="nucleotide sequence ID" value="NZ_ARYI01000019.1"/>
</dbReference>
<keyword evidence="4 5" id="KW-0408">Iron</keyword>
<dbReference type="InterPro" id="IPR001486">
    <property type="entry name" value="Hemoglobin_trunc"/>
</dbReference>
<keyword evidence="8" id="KW-1185">Reference proteome</keyword>
<comment type="caution">
    <text evidence="7">The sequence shown here is derived from an EMBL/GenBank/DDBJ whole genome shotgun (WGS) entry which is preliminary data.</text>
</comment>
<evidence type="ECO:0000313" key="8">
    <source>
        <dbReference type="Proteomes" id="UP000025061"/>
    </source>
</evidence>
<dbReference type="EMBL" id="ARYI01000019">
    <property type="protein sequence ID" value="KCZ87267.1"/>
    <property type="molecule type" value="Genomic_DNA"/>
</dbReference>
<dbReference type="CDD" id="cd00454">
    <property type="entry name" value="TrHb1_N"/>
    <property type="match status" value="1"/>
</dbReference>
<name>A0A059F9I7_9PROT</name>
<dbReference type="OrthoDB" id="9795814at2"/>
<gene>
    <name evidence="7" type="ORF">HHI_16030</name>
</gene>
<dbReference type="AlphaFoldDB" id="A0A059F9I7"/>
<accession>A0A059F9I7</accession>
<evidence type="ECO:0000256" key="1">
    <source>
        <dbReference type="ARBA" id="ARBA00022448"/>
    </source>
</evidence>
<dbReference type="GO" id="GO:0046872">
    <property type="term" value="F:metal ion binding"/>
    <property type="evidence" value="ECO:0007669"/>
    <property type="project" value="UniProtKB-KW"/>
</dbReference>
<evidence type="ECO:0008006" key="9">
    <source>
        <dbReference type="Google" id="ProtNLM"/>
    </source>
</evidence>
<dbReference type="Gene3D" id="1.10.490.10">
    <property type="entry name" value="Globins"/>
    <property type="match status" value="1"/>
</dbReference>
<evidence type="ECO:0000313" key="7">
    <source>
        <dbReference type="EMBL" id="KCZ87267.1"/>
    </source>
</evidence>
<reference evidence="7 8" key="1">
    <citation type="submission" date="2013-04" db="EMBL/GenBank/DDBJ databases">
        <title>Hyphomonas hirschiana VP5 Genome Sequencing.</title>
        <authorList>
            <person name="Lai Q."/>
            <person name="Shao Z."/>
        </authorList>
    </citation>
    <scope>NUCLEOTIDE SEQUENCE [LARGE SCALE GENOMIC DNA]</scope>
    <source>
        <strain evidence="7 8">VP5</strain>
    </source>
</reference>
<feature type="signal peptide" evidence="6">
    <location>
        <begin position="1"/>
        <end position="19"/>
    </location>
</feature>
<dbReference type="Proteomes" id="UP000025061">
    <property type="component" value="Unassembled WGS sequence"/>
</dbReference>
<dbReference type="PATRIC" id="fig|1280951.3.peg.3231"/>
<keyword evidence="6" id="KW-0732">Signal</keyword>
<feature type="chain" id="PRO_5001571974" description="Group 1 truncated hemoglobin" evidence="6">
    <location>
        <begin position="20"/>
        <end position="165"/>
    </location>
</feature>
<protein>
    <recommendedName>
        <fullName evidence="9">Group 1 truncated hemoglobin</fullName>
    </recommendedName>
</protein>
<evidence type="ECO:0000256" key="6">
    <source>
        <dbReference type="SAM" id="SignalP"/>
    </source>
</evidence>
<dbReference type="GO" id="GO:0019825">
    <property type="term" value="F:oxygen binding"/>
    <property type="evidence" value="ECO:0007669"/>
    <property type="project" value="InterPro"/>
</dbReference>
<dbReference type="GO" id="GO:0020037">
    <property type="term" value="F:heme binding"/>
    <property type="evidence" value="ECO:0007669"/>
    <property type="project" value="InterPro"/>
</dbReference>
<keyword evidence="3 5" id="KW-0479">Metal-binding</keyword>
<keyword evidence="1" id="KW-0813">Transport</keyword>
<dbReference type="Pfam" id="PF01152">
    <property type="entry name" value="Bac_globin"/>
    <property type="match status" value="1"/>
</dbReference>
<dbReference type="SUPFAM" id="SSF46458">
    <property type="entry name" value="Globin-like"/>
    <property type="match status" value="1"/>
</dbReference>
<dbReference type="InterPro" id="IPR009050">
    <property type="entry name" value="Globin-like_sf"/>
</dbReference>
<feature type="binding site" description="covalent" evidence="5">
    <location>
        <position position="117"/>
    </location>
    <ligand>
        <name>heme</name>
        <dbReference type="ChEBI" id="CHEBI:30413"/>
    </ligand>
</feature>
<evidence type="ECO:0000256" key="5">
    <source>
        <dbReference type="PIRSR" id="PIRSR601486-1"/>
    </source>
</evidence>
<evidence type="ECO:0000256" key="2">
    <source>
        <dbReference type="ARBA" id="ARBA00022617"/>
    </source>
</evidence>
<evidence type="ECO:0000256" key="4">
    <source>
        <dbReference type="ARBA" id="ARBA00023004"/>
    </source>
</evidence>
<sequence length="165" mass="18058">MKLRILLAAAFCLSAPAFSQEADVPPGELPVDPYVISNENAGAAPLPDEDLYEVFGGEAGVSRIVDDLVERSLNDPRIADIFAASDLVRLRRTLKEQFCFILAGPCDYTGMDMASSHKDHGITNREFNALVENLQHAMNAESVPFRAQNKLLAALAPMQRDVVTR</sequence>
<proteinExistence type="predicted"/>
<dbReference type="InterPro" id="IPR012292">
    <property type="entry name" value="Globin/Proto"/>
</dbReference>